<keyword evidence="5 12" id="KW-0812">Transmembrane</keyword>
<feature type="transmembrane region" description="Helical" evidence="12">
    <location>
        <begin position="82"/>
        <end position="106"/>
    </location>
</feature>
<feature type="transmembrane region" description="Helical" evidence="12">
    <location>
        <begin position="118"/>
        <end position="137"/>
    </location>
</feature>
<keyword evidence="9 12" id="KW-0472">Membrane</keyword>
<reference evidence="13 14" key="1">
    <citation type="journal article" date="2018" name="Gigascience">
        <title>Genomes of trombidid mites reveal novel predicted allergens and laterally-transferred genes associated with secondary metabolism.</title>
        <authorList>
            <person name="Dong X."/>
            <person name="Chaisiri K."/>
            <person name="Xia D."/>
            <person name="Armstrong S.D."/>
            <person name="Fang Y."/>
            <person name="Donnelly M.J."/>
            <person name="Kadowaki T."/>
            <person name="McGarry J.W."/>
            <person name="Darby A.C."/>
            <person name="Makepeace B.L."/>
        </authorList>
    </citation>
    <scope>NUCLEOTIDE SEQUENCE [LARGE SCALE GENOMIC DNA]</scope>
    <source>
        <strain evidence="13">UoL-WK</strain>
    </source>
</reference>
<name>A0A3S3RE98_9ACAR</name>
<keyword evidence="4" id="KW-1003">Cell membrane</keyword>
<organism evidence="13 14">
    <name type="scientific">Dinothrombium tinctorium</name>
    <dbReference type="NCBI Taxonomy" id="1965070"/>
    <lineage>
        <taxon>Eukaryota</taxon>
        <taxon>Metazoa</taxon>
        <taxon>Ecdysozoa</taxon>
        <taxon>Arthropoda</taxon>
        <taxon>Chelicerata</taxon>
        <taxon>Arachnida</taxon>
        <taxon>Acari</taxon>
        <taxon>Acariformes</taxon>
        <taxon>Trombidiformes</taxon>
        <taxon>Prostigmata</taxon>
        <taxon>Anystina</taxon>
        <taxon>Parasitengona</taxon>
        <taxon>Trombidioidea</taxon>
        <taxon>Trombidiidae</taxon>
        <taxon>Dinothrombium</taxon>
    </lineage>
</organism>
<dbReference type="InterPro" id="IPR001734">
    <property type="entry name" value="Na/solute_symporter"/>
</dbReference>
<evidence type="ECO:0000256" key="4">
    <source>
        <dbReference type="ARBA" id="ARBA00022475"/>
    </source>
</evidence>
<dbReference type="GO" id="GO:0006814">
    <property type="term" value="P:sodium ion transport"/>
    <property type="evidence" value="ECO:0007669"/>
    <property type="project" value="UniProtKB-KW"/>
</dbReference>
<feature type="transmembrane region" description="Helical" evidence="12">
    <location>
        <begin position="149"/>
        <end position="169"/>
    </location>
</feature>
<evidence type="ECO:0000256" key="3">
    <source>
        <dbReference type="ARBA" id="ARBA00022448"/>
    </source>
</evidence>
<dbReference type="PANTHER" id="PTHR42985">
    <property type="entry name" value="SODIUM-COUPLED MONOCARBOXYLATE TRANSPORTER"/>
    <property type="match status" value="1"/>
</dbReference>
<dbReference type="PROSITE" id="PS50283">
    <property type="entry name" value="NA_SOLUT_SYMP_3"/>
    <property type="match status" value="1"/>
</dbReference>
<comment type="similarity">
    <text evidence="2 11">Belongs to the sodium:solute symporter (SSF) (TC 2.A.21) family.</text>
</comment>
<feature type="transmembrane region" description="Helical" evidence="12">
    <location>
        <begin position="189"/>
        <end position="212"/>
    </location>
</feature>
<feature type="transmembrane region" description="Helical" evidence="12">
    <location>
        <begin position="319"/>
        <end position="341"/>
    </location>
</feature>
<dbReference type="Proteomes" id="UP000285301">
    <property type="component" value="Unassembled WGS sequence"/>
</dbReference>
<evidence type="ECO:0000256" key="1">
    <source>
        <dbReference type="ARBA" id="ARBA00004651"/>
    </source>
</evidence>
<evidence type="ECO:0000313" key="13">
    <source>
        <dbReference type="EMBL" id="RWR99475.1"/>
    </source>
</evidence>
<evidence type="ECO:0000313" key="14">
    <source>
        <dbReference type="Proteomes" id="UP000285301"/>
    </source>
</evidence>
<evidence type="ECO:0000256" key="7">
    <source>
        <dbReference type="ARBA" id="ARBA00023053"/>
    </source>
</evidence>
<keyword evidence="10" id="KW-0739">Sodium transport</keyword>
<evidence type="ECO:0000256" key="2">
    <source>
        <dbReference type="ARBA" id="ARBA00006434"/>
    </source>
</evidence>
<dbReference type="InterPro" id="IPR051163">
    <property type="entry name" value="Sodium:Solute_Symporter_SSF"/>
</dbReference>
<keyword evidence="3" id="KW-0813">Transport</keyword>
<dbReference type="InterPro" id="IPR038377">
    <property type="entry name" value="Na/Glc_symporter_sf"/>
</dbReference>
<evidence type="ECO:0000256" key="8">
    <source>
        <dbReference type="ARBA" id="ARBA00023065"/>
    </source>
</evidence>
<keyword evidence="6 12" id="KW-1133">Transmembrane helix</keyword>
<dbReference type="Gene3D" id="1.20.1730.10">
    <property type="entry name" value="Sodium/glucose cotransporter"/>
    <property type="match status" value="1"/>
</dbReference>
<feature type="transmembrane region" description="Helical" evidence="12">
    <location>
        <begin position="37"/>
        <end position="61"/>
    </location>
</feature>
<protein>
    <submittedName>
        <fullName evidence="13">Sodium-coupled monocarboxylate transporter 2-like protein</fullName>
    </submittedName>
</protein>
<keyword evidence="14" id="KW-1185">Reference proteome</keyword>
<dbReference type="OrthoDB" id="6132759at2759"/>
<sequence length="349" mass="38045">MGGRKMKVVPVALSLAATMIAPTYIMGVPAQVYSRGIVMIMASAGSLFAIIISAELFLPLYHRYEISSVNTYLYNRYQSRTLQMVASIVYTISLIPWIAIILYIQALILKSISGLSENWSILLSGVFVTFYTSIGGLKAVVWTDAVQSVLICAGLLAIIIKGTLEVGGISNVLQRSIDGGRMDFSSWTFNIYMPTNIWSLIFGSVIIFASEFGSGQMVIQKACSLPTLAKAKISIYSSFIGILITDLVCIYLGLLIFAYYYTCDPLESSKISSVDEILQYFILDSMANIKGVPGLNAAAALLWEDIISKFLKNASPRKALYLTKLSALIAGLISTAIAFLVPHMGQLIE</sequence>
<keyword evidence="8" id="KW-0406">Ion transport</keyword>
<dbReference type="GO" id="GO:0015293">
    <property type="term" value="F:symporter activity"/>
    <property type="evidence" value="ECO:0007669"/>
    <property type="project" value="TreeGrafter"/>
</dbReference>
<keyword evidence="7" id="KW-0915">Sodium</keyword>
<evidence type="ECO:0000256" key="11">
    <source>
        <dbReference type="RuleBase" id="RU362091"/>
    </source>
</evidence>
<feature type="transmembrane region" description="Helical" evidence="12">
    <location>
        <begin position="233"/>
        <end position="261"/>
    </location>
</feature>
<dbReference type="EMBL" id="NCKU01015019">
    <property type="protein sequence ID" value="RWR99475.1"/>
    <property type="molecule type" value="Genomic_DNA"/>
</dbReference>
<comment type="caution">
    <text evidence="13">The sequence shown here is derived from an EMBL/GenBank/DDBJ whole genome shotgun (WGS) entry which is preliminary data.</text>
</comment>
<feature type="non-terminal residue" evidence="13">
    <location>
        <position position="349"/>
    </location>
</feature>
<dbReference type="STRING" id="1965070.A0A3S3RE98"/>
<evidence type="ECO:0000256" key="6">
    <source>
        <dbReference type="ARBA" id="ARBA00022989"/>
    </source>
</evidence>
<evidence type="ECO:0000256" key="12">
    <source>
        <dbReference type="SAM" id="Phobius"/>
    </source>
</evidence>
<evidence type="ECO:0000256" key="9">
    <source>
        <dbReference type="ARBA" id="ARBA00023136"/>
    </source>
</evidence>
<accession>A0A3S3RE98</accession>
<dbReference type="GO" id="GO:0005886">
    <property type="term" value="C:plasma membrane"/>
    <property type="evidence" value="ECO:0007669"/>
    <property type="project" value="UniProtKB-SubCell"/>
</dbReference>
<dbReference type="PANTHER" id="PTHR42985:SF40">
    <property type="entry name" value="LD47995P-RELATED"/>
    <property type="match status" value="1"/>
</dbReference>
<comment type="subcellular location">
    <subcellularLocation>
        <location evidence="1">Cell membrane</location>
        <topology evidence="1">Multi-pass membrane protein</topology>
    </subcellularLocation>
</comment>
<evidence type="ECO:0000256" key="5">
    <source>
        <dbReference type="ARBA" id="ARBA00022692"/>
    </source>
</evidence>
<dbReference type="Pfam" id="PF00474">
    <property type="entry name" value="SSF"/>
    <property type="match status" value="1"/>
</dbReference>
<dbReference type="AlphaFoldDB" id="A0A3S3RE98"/>
<evidence type="ECO:0000256" key="10">
    <source>
        <dbReference type="ARBA" id="ARBA00023201"/>
    </source>
</evidence>
<proteinExistence type="inferred from homology"/>
<gene>
    <name evidence="13" type="ORF">B4U79_12335</name>
</gene>